<organism evidence="11 12">
    <name type="scientific">Arachidicoccus rhizosphaerae</name>
    <dbReference type="NCBI Taxonomy" id="551991"/>
    <lineage>
        <taxon>Bacteria</taxon>
        <taxon>Pseudomonadati</taxon>
        <taxon>Bacteroidota</taxon>
        <taxon>Chitinophagia</taxon>
        <taxon>Chitinophagales</taxon>
        <taxon>Chitinophagaceae</taxon>
        <taxon>Arachidicoccus</taxon>
    </lineage>
</organism>
<dbReference type="STRING" id="551991.SAMN05192529_12337"/>
<feature type="binding site" evidence="8">
    <location>
        <position position="101"/>
    </location>
    <ligand>
        <name>Zn(2+)</name>
        <dbReference type="ChEBI" id="CHEBI:29105"/>
    </ligand>
</feature>
<feature type="region of interest" description="Disordered" evidence="9">
    <location>
        <begin position="106"/>
        <end position="132"/>
    </location>
</feature>
<evidence type="ECO:0000256" key="1">
    <source>
        <dbReference type="ARBA" id="ARBA00000757"/>
    </source>
</evidence>
<dbReference type="InterPro" id="IPR018050">
    <property type="entry name" value="Pmannose_isomerase-type1_CS"/>
</dbReference>
<evidence type="ECO:0000313" key="12">
    <source>
        <dbReference type="Proteomes" id="UP000199041"/>
    </source>
</evidence>
<evidence type="ECO:0000256" key="5">
    <source>
        <dbReference type="ARBA" id="ARBA00022833"/>
    </source>
</evidence>
<dbReference type="GO" id="GO:0009298">
    <property type="term" value="P:GDP-mannose biosynthetic process"/>
    <property type="evidence" value="ECO:0007669"/>
    <property type="project" value="InterPro"/>
</dbReference>
<feature type="binding site" evidence="8">
    <location>
        <position position="138"/>
    </location>
    <ligand>
        <name>Zn(2+)</name>
        <dbReference type="ChEBI" id="CHEBI:29105"/>
    </ligand>
</feature>
<dbReference type="GO" id="GO:0005975">
    <property type="term" value="P:carbohydrate metabolic process"/>
    <property type="evidence" value="ECO:0007669"/>
    <property type="project" value="InterPro"/>
</dbReference>
<dbReference type="GO" id="GO:0008270">
    <property type="term" value="F:zinc ion binding"/>
    <property type="evidence" value="ECO:0007669"/>
    <property type="project" value="InterPro"/>
</dbReference>
<evidence type="ECO:0000256" key="4">
    <source>
        <dbReference type="ARBA" id="ARBA00022723"/>
    </source>
</evidence>
<dbReference type="PRINTS" id="PR00714">
    <property type="entry name" value="MAN6PISMRASE"/>
</dbReference>
<dbReference type="InterPro" id="IPR011051">
    <property type="entry name" value="RmlC_Cupin_sf"/>
</dbReference>
<dbReference type="Gene3D" id="2.60.120.10">
    <property type="entry name" value="Jelly Rolls"/>
    <property type="match status" value="2"/>
</dbReference>
<comment type="catalytic activity">
    <reaction evidence="1">
        <text>D-mannose 6-phosphate = D-fructose 6-phosphate</text>
        <dbReference type="Rhea" id="RHEA:12356"/>
        <dbReference type="ChEBI" id="CHEBI:58735"/>
        <dbReference type="ChEBI" id="CHEBI:61527"/>
        <dbReference type="EC" id="5.3.1.8"/>
    </reaction>
</comment>
<evidence type="ECO:0000256" key="6">
    <source>
        <dbReference type="ARBA" id="ARBA00023235"/>
    </source>
</evidence>
<keyword evidence="5 8" id="KW-0862">Zinc</keyword>
<feature type="domain" description="Phosphomannose isomerase type I catalytic" evidence="10">
    <location>
        <begin position="7"/>
        <end position="153"/>
    </location>
</feature>
<name>A0A1H4BPW0_9BACT</name>
<comment type="cofactor">
    <cofactor evidence="8">
        <name>Zn(2+)</name>
        <dbReference type="ChEBI" id="CHEBI:29105"/>
    </cofactor>
    <text evidence="8">Binds 1 zinc ion per subunit.</text>
</comment>
<protein>
    <recommendedName>
        <fullName evidence="3">mannose-6-phosphate isomerase</fullName>
        <ecNumber evidence="3">5.3.1.8</ecNumber>
    </recommendedName>
</protein>
<dbReference type="PIRSF" id="PIRSF001480">
    <property type="entry name" value="Mannose-6-phosphate_isomerase"/>
    <property type="match status" value="1"/>
</dbReference>
<sequence length="409" mass="45628">MSEKNIFLLSGVVRNYSWGGTTFIPRLLQLENKSNEPFAEYWMGAHPSAPSTLDMNHQKNALNQLIEQDAARYIGSEVFEKFGELPYLFKVLDVKEMLSIQVHPSKSEAEKGFDKEEAEGKSISDPTRNYKDRNHKPEVMVALSDFYLLHGFKNEALLRQTLLDTAELTPLLAEFDRSGYKGLYQYVMELPQEEVDNFLEPLVKSALATEPAKTAPAYWVKKLYPNGISESEALTNIDRGIFSIYFFNIVYVKPGQAVFQGAGVPHAYLEGQNVELMANSDNVLRGGLTPKHIDVPELLKHTTFEGIEPNIMDGDQLDDATWNYPCPVGDFGIQKINLTEGAATEGHSKSGEIILVMDGDINISDNADPGSQNDLHLFRGEACYILPGTQYRVSSDESGQAYKAFVPLA</sequence>
<evidence type="ECO:0000256" key="8">
    <source>
        <dbReference type="PIRSR" id="PIRSR001480-2"/>
    </source>
</evidence>
<gene>
    <name evidence="11" type="ORF">SAMN05192529_12337</name>
</gene>
<dbReference type="PANTHER" id="PTHR10309">
    <property type="entry name" value="MANNOSE-6-PHOSPHATE ISOMERASE"/>
    <property type="match status" value="1"/>
</dbReference>
<keyword evidence="12" id="KW-1185">Reference proteome</keyword>
<feature type="binding site" evidence="8">
    <location>
        <position position="266"/>
    </location>
    <ligand>
        <name>Zn(2+)</name>
        <dbReference type="ChEBI" id="CHEBI:29105"/>
    </ligand>
</feature>
<dbReference type="Pfam" id="PF20511">
    <property type="entry name" value="PMI_typeI_cat"/>
    <property type="match status" value="1"/>
</dbReference>
<dbReference type="RefSeq" id="WP_091400359.1">
    <property type="nucleotide sequence ID" value="NZ_FNQY01000023.1"/>
</dbReference>
<dbReference type="GO" id="GO:0005829">
    <property type="term" value="C:cytosol"/>
    <property type="evidence" value="ECO:0007669"/>
    <property type="project" value="TreeGrafter"/>
</dbReference>
<dbReference type="AlphaFoldDB" id="A0A1H4BPW0"/>
<comment type="similarity">
    <text evidence="2">Belongs to the mannose-6-phosphate isomerase type 1 family.</text>
</comment>
<dbReference type="EMBL" id="FNQY01000023">
    <property type="protein sequence ID" value="SEA50148.1"/>
    <property type="molecule type" value="Genomic_DNA"/>
</dbReference>
<proteinExistence type="inferred from homology"/>
<dbReference type="CDD" id="cd07011">
    <property type="entry name" value="cupin_PMI_type_I_N"/>
    <property type="match status" value="1"/>
</dbReference>
<dbReference type="InterPro" id="IPR001250">
    <property type="entry name" value="Man6P_Isoase-1"/>
</dbReference>
<dbReference type="OrthoDB" id="9808275at2"/>
<dbReference type="InterPro" id="IPR046457">
    <property type="entry name" value="PMI_typeI_cat"/>
</dbReference>
<feature type="active site" evidence="7">
    <location>
        <position position="285"/>
    </location>
</feature>
<reference evidence="11 12" key="1">
    <citation type="submission" date="2016-10" db="EMBL/GenBank/DDBJ databases">
        <authorList>
            <person name="de Groot N.N."/>
        </authorList>
    </citation>
    <scope>NUCLEOTIDE SEQUENCE [LARGE SCALE GENOMIC DNA]</scope>
    <source>
        <strain evidence="11 12">Vu-144</strain>
    </source>
</reference>
<keyword evidence="6 11" id="KW-0413">Isomerase</keyword>
<evidence type="ECO:0000256" key="7">
    <source>
        <dbReference type="PIRSR" id="PIRSR001480-1"/>
    </source>
</evidence>
<accession>A0A1H4BPW0</accession>
<evidence type="ECO:0000256" key="9">
    <source>
        <dbReference type="SAM" id="MobiDB-lite"/>
    </source>
</evidence>
<dbReference type="InterPro" id="IPR014710">
    <property type="entry name" value="RmlC-like_jellyroll"/>
</dbReference>
<evidence type="ECO:0000256" key="3">
    <source>
        <dbReference type="ARBA" id="ARBA00011956"/>
    </source>
</evidence>
<dbReference type="Proteomes" id="UP000199041">
    <property type="component" value="Unassembled WGS sequence"/>
</dbReference>
<dbReference type="GO" id="GO:0004476">
    <property type="term" value="F:mannose-6-phosphate isomerase activity"/>
    <property type="evidence" value="ECO:0007669"/>
    <property type="project" value="UniProtKB-EC"/>
</dbReference>
<dbReference type="SUPFAM" id="SSF51182">
    <property type="entry name" value="RmlC-like cupins"/>
    <property type="match status" value="1"/>
</dbReference>
<keyword evidence="4 8" id="KW-0479">Metal-binding</keyword>
<dbReference type="PANTHER" id="PTHR10309:SF0">
    <property type="entry name" value="MANNOSE-6-PHOSPHATE ISOMERASE"/>
    <property type="match status" value="1"/>
</dbReference>
<feature type="binding site" evidence="8">
    <location>
        <position position="103"/>
    </location>
    <ligand>
        <name>Zn(2+)</name>
        <dbReference type="ChEBI" id="CHEBI:29105"/>
    </ligand>
</feature>
<dbReference type="Gene3D" id="1.10.441.10">
    <property type="entry name" value="Phosphomannose Isomerase, domain 2"/>
    <property type="match status" value="1"/>
</dbReference>
<dbReference type="InterPro" id="IPR016305">
    <property type="entry name" value="Mannose-6-P_Isomerase"/>
</dbReference>
<dbReference type="NCBIfam" id="TIGR00218">
    <property type="entry name" value="manA"/>
    <property type="match status" value="1"/>
</dbReference>
<dbReference type="PROSITE" id="PS00965">
    <property type="entry name" value="PMI_I_1"/>
    <property type="match status" value="1"/>
</dbReference>
<evidence type="ECO:0000313" key="11">
    <source>
        <dbReference type="EMBL" id="SEA50148.1"/>
    </source>
</evidence>
<evidence type="ECO:0000259" key="10">
    <source>
        <dbReference type="Pfam" id="PF20511"/>
    </source>
</evidence>
<evidence type="ECO:0000256" key="2">
    <source>
        <dbReference type="ARBA" id="ARBA00010772"/>
    </source>
</evidence>
<dbReference type="EC" id="5.3.1.8" evidence="3"/>